<keyword evidence="2" id="KW-1185">Reference proteome</keyword>
<gene>
    <name evidence="1" type="ORF">E0946_00905</name>
</gene>
<reference evidence="1" key="1">
    <citation type="submission" date="2019-03" db="EMBL/GenBank/DDBJ databases">
        <title>Candidatus Syntrophosphaera thermopropionivorans: a novel player in syntrophic propionate oxidation during anaerobic digestion.</title>
        <authorList>
            <person name="Dyksma S."/>
        </authorList>
    </citation>
    <scope>NUCLEOTIDE SEQUENCE</scope>
    <source>
        <strain evidence="1">W5</strain>
    </source>
</reference>
<dbReference type="EMBL" id="SMOG01000001">
    <property type="protein sequence ID" value="TDF74674.1"/>
    <property type="molecule type" value="Genomic_DNA"/>
</dbReference>
<sequence>MPRYLSLLLILLLSLNCFAEIATNQAPVDSLVKKTYLLPTVRVIADKPEDAIGALHIIDYIEQKGIAALNLYEGLQDIAGVTNTTGTKDESNLRIRGFRSNEVKILVDGRPLNSGYFGNIDLHQFSPSDIKEIHIIKGPSAAIYGTNTMGGVVNIITSDPGKDSWLKLNLLAKRNNANRLEISSDHKLKNFGYRVSLAREHNEGIVLPKDFTPTPFENGGVRNHSLKTQYDFQTRLDYEFNPFRQVGASAGFTYVPEKLIPSSIYTLDYRQYTDWMHYWTTLEYVDILNEFLKLSSHLYYDGGQDIYREYSDASHQYLILDSHMRYYTLGFNPRMEWVPDAWNTFNFGFRLESMHSTRKDNGNYLQWTPHWLNIYNAFCQWKYQLNNKVNFLAGLGASSHHCDVKSSLSFFPEPSAAFNFKWNELSKSTISIGNNISFPTMRQLFSAENGNPNLKPQNAIKCEISHQQKIKAGNIIFSNQLSLFYNNTRNLIDRQGDTYQNIYKVHSAGTEYSLMFKPFAWWESELAYSYIWWEGTENYELTETPHHQANFTQNLSLPWKLKLRYTCSYNDNRFSQDKLNNYHILSSYWLHNIGLSYKFKKFSLAVGLENIFDTYYETEYGYPGPGLNFFIRLSTEF</sequence>
<evidence type="ECO:0000313" key="2">
    <source>
        <dbReference type="Proteomes" id="UP000294588"/>
    </source>
</evidence>
<proteinExistence type="predicted"/>
<name>A0AC61QMX0_9BACT</name>
<protein>
    <submittedName>
        <fullName evidence="1">Uncharacterized protein</fullName>
    </submittedName>
</protein>
<comment type="caution">
    <text evidence="1">The sequence shown here is derived from an EMBL/GenBank/DDBJ whole genome shotgun (WGS) entry which is preliminary data.</text>
</comment>
<organism evidence="1 2">
    <name type="scientific">Candidatus Syntrophosphaera thermopropionivorans</name>
    <dbReference type="NCBI Taxonomy" id="2593015"/>
    <lineage>
        <taxon>Bacteria</taxon>
        <taxon>Pseudomonadati</taxon>
        <taxon>Candidatus Cloacimonadota</taxon>
        <taxon>Candidatus Cloacimonadia</taxon>
        <taxon>Candidatus Cloacimonadales</taxon>
        <taxon>Candidatus Cloacimonadaceae</taxon>
        <taxon>Candidatus Syntrophosphaera</taxon>
    </lineage>
</organism>
<dbReference type="Proteomes" id="UP000294588">
    <property type="component" value="Unassembled WGS sequence"/>
</dbReference>
<evidence type="ECO:0000313" key="1">
    <source>
        <dbReference type="EMBL" id="TDF74674.1"/>
    </source>
</evidence>
<accession>A0AC61QMX0</accession>